<evidence type="ECO:0000256" key="4">
    <source>
        <dbReference type="ARBA" id="ARBA00022759"/>
    </source>
</evidence>
<comment type="caution">
    <text evidence="7">The sequence shown here is derived from an EMBL/GenBank/DDBJ whole genome shotgun (WGS) entry which is preliminary data.</text>
</comment>
<dbReference type="EC" id="3.1.26.5" evidence="6"/>
<comment type="catalytic activity">
    <reaction evidence="6">
        <text>Endonucleolytic cleavage of RNA, removing 5'-extranucleotides from tRNA precursor.</text>
        <dbReference type="EC" id="3.1.26.5"/>
    </reaction>
</comment>
<keyword evidence="1 6" id="KW-0963">Cytoplasm</keyword>
<dbReference type="Pfam" id="PF01876">
    <property type="entry name" value="RNase_P_p30"/>
    <property type="match status" value="1"/>
</dbReference>
<accession>A0A811TCI1</accession>
<organism evidence="7 8">
    <name type="scientific">Candidatus Argoarchaeum ethanivorans</name>
    <dbReference type="NCBI Taxonomy" id="2608793"/>
    <lineage>
        <taxon>Archaea</taxon>
        <taxon>Methanobacteriati</taxon>
        <taxon>Methanobacteriota</taxon>
        <taxon>Stenosarchaea group</taxon>
        <taxon>Methanomicrobia</taxon>
        <taxon>Methanosarcinales</taxon>
        <taxon>Methanosarcinales incertae sedis</taxon>
        <taxon>GOM Arc I cluster</taxon>
        <taxon>Candidatus Argoarchaeum</taxon>
    </lineage>
</organism>
<keyword evidence="5 6" id="KW-0378">Hydrolase</keyword>
<protein>
    <recommendedName>
        <fullName evidence="6">Ribonuclease P protein component 3</fullName>
        <shortName evidence="6">RNase P component 3</shortName>
        <ecNumber evidence="6">3.1.26.5</ecNumber>
    </recommendedName>
    <alternativeName>
        <fullName evidence="6">Rpp30</fullName>
    </alternativeName>
</protein>
<comment type="subcellular location">
    <subcellularLocation>
        <location evidence="6">Cytoplasm</location>
    </subcellularLocation>
</comment>
<reference evidence="7" key="1">
    <citation type="submission" date="2020-10" db="EMBL/GenBank/DDBJ databases">
        <authorList>
            <person name="Hahn C.J."/>
            <person name="Laso-Perez R."/>
            <person name="Vulcano F."/>
            <person name="Vaziourakis K.-M."/>
            <person name="Stokke R."/>
            <person name="Steen I.H."/>
            <person name="Teske A."/>
            <person name="Boetius A."/>
            <person name="Liebeke M."/>
            <person name="Amann R."/>
            <person name="Knittel K."/>
        </authorList>
    </citation>
    <scope>NUCLEOTIDE SEQUENCE</scope>
    <source>
        <strain evidence="7">Gfbio:e3339647-f889-4370-9287-4fb5cb688e4c:AG394J04_GoMArc1</strain>
    </source>
</reference>
<comment type="similarity">
    <text evidence="6">Belongs to the eukaryotic/archaeal RNase P protein component 3 family.</text>
</comment>
<dbReference type="InterPro" id="IPR023539">
    <property type="entry name" value="RNase_P_comp-3_arc"/>
</dbReference>
<keyword evidence="3 6" id="KW-0540">Nuclease</keyword>
<dbReference type="GO" id="GO:0001682">
    <property type="term" value="P:tRNA 5'-leader removal"/>
    <property type="evidence" value="ECO:0007669"/>
    <property type="project" value="UniProtKB-UniRule"/>
</dbReference>
<gene>
    <name evidence="6 7" type="primary">rnp3</name>
    <name evidence="7" type="ORF">FFODKBPE_00623</name>
</gene>
<dbReference type="InterPro" id="IPR002738">
    <property type="entry name" value="RNase_P_p30"/>
</dbReference>
<comment type="function">
    <text evidence="6">Part of ribonuclease P, a protein complex that generates mature tRNA molecules by cleaving their 5'-ends.</text>
</comment>
<evidence type="ECO:0000256" key="5">
    <source>
        <dbReference type="ARBA" id="ARBA00022801"/>
    </source>
</evidence>
<evidence type="ECO:0000256" key="6">
    <source>
        <dbReference type="HAMAP-Rule" id="MF_00756"/>
    </source>
</evidence>
<name>A0A811TCI1_9EURY</name>
<evidence type="ECO:0000313" key="7">
    <source>
        <dbReference type="EMBL" id="CAD6494071.1"/>
    </source>
</evidence>
<proteinExistence type="inferred from homology"/>
<dbReference type="HAMAP" id="MF_00756">
    <property type="entry name" value="RNase_P_3"/>
    <property type="match status" value="1"/>
</dbReference>
<sequence length="241" mass="26811">MKNACYIYELKALRNCNVSVFTKKPLYELHARLESGQSLEQMAVIAKRYGYAGMIVATDACKPERTDAMPSDFLLYHSAELNAQSATQVRKKAQLLQGKTDCIILRGGSETVNRAGVENRLIDILSSSGNINHVLAKLASTNNVAIEFDLGAIIHTEGSERCRVLSVYRNNLKLVRKYNVPFGITTTPISCYDFRAPREMAALAMLFGMKREEAVYAMSVVPRQIIEQRSPNFITAGVKLV</sequence>
<dbReference type="Gene3D" id="3.20.20.140">
    <property type="entry name" value="Metal-dependent hydrolases"/>
    <property type="match status" value="1"/>
</dbReference>
<evidence type="ECO:0000256" key="1">
    <source>
        <dbReference type="ARBA" id="ARBA00022490"/>
    </source>
</evidence>
<keyword evidence="4 6" id="KW-0255">Endonuclease</keyword>
<dbReference type="GO" id="GO:0030677">
    <property type="term" value="C:ribonuclease P complex"/>
    <property type="evidence" value="ECO:0007669"/>
    <property type="project" value="UniProtKB-UniRule"/>
</dbReference>
<dbReference type="GO" id="GO:0004526">
    <property type="term" value="F:ribonuclease P activity"/>
    <property type="evidence" value="ECO:0007669"/>
    <property type="project" value="UniProtKB-UniRule"/>
</dbReference>
<dbReference type="AlphaFoldDB" id="A0A811TCI1"/>
<keyword evidence="2 6" id="KW-0819">tRNA processing</keyword>
<dbReference type="EMBL" id="CAJHIP010000043">
    <property type="protein sequence ID" value="CAD6494071.1"/>
    <property type="molecule type" value="Genomic_DNA"/>
</dbReference>
<dbReference type="SUPFAM" id="SSF89550">
    <property type="entry name" value="PHP domain-like"/>
    <property type="match status" value="1"/>
</dbReference>
<dbReference type="Proteomes" id="UP000603056">
    <property type="component" value="Unassembled WGS sequence"/>
</dbReference>
<comment type="subunit">
    <text evidence="6">Consists of a catalytic RNA component and at least 4-5 protein subunits.</text>
</comment>
<evidence type="ECO:0000313" key="8">
    <source>
        <dbReference type="Proteomes" id="UP000603056"/>
    </source>
</evidence>
<dbReference type="GO" id="GO:0005737">
    <property type="term" value="C:cytoplasm"/>
    <property type="evidence" value="ECO:0007669"/>
    <property type="project" value="UniProtKB-SubCell"/>
</dbReference>
<evidence type="ECO:0000256" key="2">
    <source>
        <dbReference type="ARBA" id="ARBA00022694"/>
    </source>
</evidence>
<evidence type="ECO:0000256" key="3">
    <source>
        <dbReference type="ARBA" id="ARBA00022722"/>
    </source>
</evidence>
<dbReference type="InterPro" id="IPR016195">
    <property type="entry name" value="Pol/histidinol_Pase-like"/>
</dbReference>